<dbReference type="Proteomes" id="UP000042394">
    <property type="component" value="Unassembled WGS sequence"/>
</dbReference>
<gene>
    <name evidence="2" type="ORF">ERS008198_01552</name>
    <name evidence="1" type="ORF">ERS008207_00684</name>
</gene>
<evidence type="ECO:0000313" key="4">
    <source>
        <dbReference type="Proteomes" id="UP000042394"/>
    </source>
</evidence>
<dbReference type="EMBL" id="CQPD01000005">
    <property type="protein sequence ID" value="CNT71186.1"/>
    <property type="molecule type" value="Genomic_DNA"/>
</dbReference>
<evidence type="ECO:0000313" key="2">
    <source>
        <dbReference type="EMBL" id="CNT96655.1"/>
    </source>
</evidence>
<protein>
    <submittedName>
        <fullName evidence="2">Inner membrane protein</fullName>
    </submittedName>
</protein>
<dbReference type="AlphaFoldDB" id="A0A655C5F4"/>
<evidence type="ECO:0000313" key="3">
    <source>
        <dbReference type="Proteomes" id="UP000041314"/>
    </source>
</evidence>
<sequence length="110" mass="13042">MFLLNIFEVKDITLAHKHLELVQQEANKGTLHAMVTLSRLHGNKHDRTLFNMKLSARWAHFAFTLYPDNEIVMDCLDHLHFDSFWKRFRFAWYTVRIPNSELPGQVNSMV</sequence>
<reference evidence="3 4" key="1">
    <citation type="submission" date="2015-03" db="EMBL/GenBank/DDBJ databases">
        <authorList>
            <consortium name="Pathogen Informatics"/>
        </authorList>
    </citation>
    <scope>NUCLEOTIDE SEQUENCE [LARGE SCALE GENOMIC DNA]</scope>
    <source>
        <strain evidence="2 3">A1104</strain>
        <strain evidence="1 4">D4891</strain>
    </source>
</reference>
<name>A0A655C5F4_SALET</name>
<proteinExistence type="predicted"/>
<organism evidence="2 3">
    <name type="scientific">Salmonella enterica subsp. enterica serovar Bovismorbificans</name>
    <dbReference type="NCBI Taxonomy" id="58097"/>
    <lineage>
        <taxon>Bacteria</taxon>
        <taxon>Pseudomonadati</taxon>
        <taxon>Pseudomonadota</taxon>
        <taxon>Gammaproteobacteria</taxon>
        <taxon>Enterobacterales</taxon>
        <taxon>Enterobacteriaceae</taxon>
        <taxon>Salmonella</taxon>
    </lineage>
</organism>
<accession>A0A655C5F4</accession>
<dbReference type="Proteomes" id="UP000041314">
    <property type="component" value="Unassembled WGS sequence"/>
</dbReference>
<evidence type="ECO:0000313" key="1">
    <source>
        <dbReference type="EMBL" id="CNT71186.1"/>
    </source>
</evidence>
<dbReference type="EMBL" id="CQPA01000008">
    <property type="protein sequence ID" value="CNT96655.1"/>
    <property type="molecule type" value="Genomic_DNA"/>
</dbReference>